<accession>A0AAU9WSY7</accession>
<dbReference type="Proteomes" id="UP001159428">
    <property type="component" value="Unassembled WGS sequence"/>
</dbReference>
<keyword evidence="4" id="KW-1185">Reference proteome</keyword>
<feature type="region of interest" description="Disordered" evidence="1">
    <location>
        <begin position="45"/>
        <end position="85"/>
    </location>
</feature>
<gene>
    <name evidence="3" type="ORF">PMEA_00011398</name>
</gene>
<proteinExistence type="predicted"/>
<dbReference type="EMBL" id="CALNXJ010000020">
    <property type="protein sequence ID" value="CAH3124626.1"/>
    <property type="molecule type" value="Genomic_DNA"/>
</dbReference>
<organism evidence="3 4">
    <name type="scientific">Pocillopora meandrina</name>
    <dbReference type="NCBI Taxonomy" id="46732"/>
    <lineage>
        <taxon>Eukaryota</taxon>
        <taxon>Metazoa</taxon>
        <taxon>Cnidaria</taxon>
        <taxon>Anthozoa</taxon>
        <taxon>Hexacorallia</taxon>
        <taxon>Scleractinia</taxon>
        <taxon>Astrocoeniina</taxon>
        <taxon>Pocilloporidae</taxon>
        <taxon>Pocillopora</taxon>
    </lineage>
</organism>
<evidence type="ECO:0000256" key="1">
    <source>
        <dbReference type="SAM" id="MobiDB-lite"/>
    </source>
</evidence>
<evidence type="ECO:0000313" key="3">
    <source>
        <dbReference type="EMBL" id="CAH3124626.1"/>
    </source>
</evidence>
<comment type="caution">
    <text evidence="3">The sequence shown here is derived from an EMBL/GenBank/DDBJ whole genome shotgun (WGS) entry which is preliminary data.</text>
</comment>
<sequence length="114" mass="13327">MNKLLLIALFGLVLAIGLALSFDDDENNESTKLIFANLFDQSELYWNDEEEDGDDEEPKEEKEKITGYSVEEKHDKPLSGPMQKSADPILPFIGLRLLSRAFRRRRRRRRRRFG</sequence>
<protein>
    <submittedName>
        <fullName evidence="3">Uncharacterized protein</fullName>
    </submittedName>
</protein>
<reference evidence="3 4" key="1">
    <citation type="submission" date="2022-05" db="EMBL/GenBank/DDBJ databases">
        <authorList>
            <consortium name="Genoscope - CEA"/>
            <person name="William W."/>
        </authorList>
    </citation>
    <scope>NUCLEOTIDE SEQUENCE [LARGE SCALE GENOMIC DNA]</scope>
</reference>
<feature type="chain" id="PRO_5043684329" evidence="2">
    <location>
        <begin position="22"/>
        <end position="114"/>
    </location>
</feature>
<feature type="compositionally biased region" description="Basic and acidic residues" evidence="1">
    <location>
        <begin position="59"/>
        <end position="77"/>
    </location>
</feature>
<keyword evidence="2" id="KW-0732">Signal</keyword>
<name>A0AAU9WSY7_9CNID</name>
<feature type="signal peptide" evidence="2">
    <location>
        <begin position="1"/>
        <end position="21"/>
    </location>
</feature>
<evidence type="ECO:0000256" key="2">
    <source>
        <dbReference type="SAM" id="SignalP"/>
    </source>
</evidence>
<dbReference type="AlphaFoldDB" id="A0AAU9WSY7"/>
<feature type="compositionally biased region" description="Acidic residues" evidence="1">
    <location>
        <begin position="46"/>
        <end position="58"/>
    </location>
</feature>
<evidence type="ECO:0000313" key="4">
    <source>
        <dbReference type="Proteomes" id="UP001159428"/>
    </source>
</evidence>